<evidence type="ECO:0000256" key="1">
    <source>
        <dbReference type="ARBA" id="ARBA00022485"/>
    </source>
</evidence>
<evidence type="ECO:0000256" key="8">
    <source>
        <dbReference type="ARBA" id="ARBA00023014"/>
    </source>
</evidence>
<evidence type="ECO:0000313" key="14">
    <source>
        <dbReference type="EMBL" id="EAR29609.1"/>
    </source>
</evidence>
<keyword evidence="6 11" id="KW-0479">Metal-binding</keyword>
<proteinExistence type="inferred from homology"/>
<feature type="binding site" evidence="11 12">
    <location>
        <position position="371"/>
    </location>
    <ligand>
        <name>S-adenosyl-L-methionine</name>
        <dbReference type="ChEBI" id="CHEBI:59789"/>
    </ligand>
</feature>
<comment type="similarity">
    <text evidence="11">Belongs to the class I-like SAM-binding methyltransferase superfamily. RNA M5U methyltransferase family. RlmD subfamily.</text>
</comment>
<dbReference type="HOGENOM" id="CLU_014689_8_2_6"/>
<dbReference type="CDD" id="cd02440">
    <property type="entry name" value="AdoMet_MTases"/>
    <property type="match status" value="1"/>
</dbReference>
<dbReference type="EMBL" id="AAOH01000002">
    <property type="protein sequence ID" value="EAR29609.1"/>
    <property type="molecule type" value="Genomic_DNA"/>
</dbReference>
<dbReference type="PROSITE" id="PS01231">
    <property type="entry name" value="TRMA_2"/>
    <property type="match status" value="1"/>
</dbReference>
<evidence type="ECO:0000256" key="9">
    <source>
        <dbReference type="ARBA" id="ARBA00052756"/>
    </source>
</evidence>
<dbReference type="PANTHER" id="PTHR11061:SF49">
    <property type="entry name" value="23S RRNA (URACIL(1939)-C(5))-METHYLTRANSFERASE RLMD"/>
    <property type="match status" value="1"/>
</dbReference>
<dbReference type="Gene3D" id="2.40.50.140">
    <property type="entry name" value="Nucleic acid-binding proteins"/>
    <property type="match status" value="1"/>
</dbReference>
<keyword evidence="15" id="KW-1185">Reference proteome</keyword>
<protein>
    <recommendedName>
        <fullName evidence="11">23S rRNA (uracil(1939)-C(5))-methyltransferase RlmD</fullName>
        <ecNumber evidence="11">2.1.1.190</ecNumber>
    </recommendedName>
    <alternativeName>
        <fullName evidence="11">23S rRNA(m5U1939)-methyltransferase</fullName>
    </alternativeName>
</protein>
<evidence type="ECO:0000256" key="3">
    <source>
        <dbReference type="ARBA" id="ARBA00022603"/>
    </source>
</evidence>
<dbReference type="PROSITE" id="PS51687">
    <property type="entry name" value="SAM_MT_RNA_M5U"/>
    <property type="match status" value="1"/>
</dbReference>
<dbReference type="STRING" id="87626.PTD2_12354"/>
<feature type="binding site" evidence="11 12">
    <location>
        <position position="323"/>
    </location>
    <ligand>
        <name>S-adenosyl-L-methionine</name>
        <dbReference type="ChEBI" id="CHEBI:59789"/>
    </ligand>
</feature>
<keyword evidence="1 11" id="KW-0004">4Fe-4S</keyword>
<dbReference type="HAMAP" id="MF_01010">
    <property type="entry name" value="23SrRNA_methyltr_RlmD"/>
    <property type="match status" value="1"/>
</dbReference>
<feature type="binding site" evidence="11">
    <location>
        <position position="81"/>
    </location>
    <ligand>
        <name>[4Fe-4S] cluster</name>
        <dbReference type="ChEBI" id="CHEBI:49883"/>
    </ligand>
</feature>
<dbReference type="GO" id="GO:0070475">
    <property type="term" value="P:rRNA base methylation"/>
    <property type="evidence" value="ECO:0007669"/>
    <property type="project" value="TreeGrafter"/>
</dbReference>
<evidence type="ECO:0000256" key="6">
    <source>
        <dbReference type="ARBA" id="ARBA00022723"/>
    </source>
</evidence>
<dbReference type="Proteomes" id="UP000006201">
    <property type="component" value="Unassembled WGS sequence"/>
</dbReference>
<dbReference type="SUPFAM" id="SSF53335">
    <property type="entry name" value="S-adenosyl-L-methionine-dependent methyltransferases"/>
    <property type="match status" value="1"/>
</dbReference>
<comment type="caution">
    <text evidence="14">The sequence shown here is derived from an EMBL/GenBank/DDBJ whole genome shotgun (WGS) entry which is preliminary data.</text>
</comment>
<keyword evidence="5 11" id="KW-0949">S-adenosyl-L-methionine</keyword>
<evidence type="ECO:0000313" key="15">
    <source>
        <dbReference type="Proteomes" id="UP000006201"/>
    </source>
</evidence>
<comment type="catalytic activity">
    <reaction evidence="9 11">
        <text>uridine(1939) in 23S rRNA + S-adenosyl-L-methionine = 5-methyluridine(1939) in 23S rRNA + S-adenosyl-L-homocysteine + H(+)</text>
        <dbReference type="Rhea" id="RHEA:42908"/>
        <dbReference type="Rhea" id="RHEA-COMP:10278"/>
        <dbReference type="Rhea" id="RHEA-COMP:10279"/>
        <dbReference type="ChEBI" id="CHEBI:15378"/>
        <dbReference type="ChEBI" id="CHEBI:57856"/>
        <dbReference type="ChEBI" id="CHEBI:59789"/>
        <dbReference type="ChEBI" id="CHEBI:65315"/>
        <dbReference type="ChEBI" id="CHEBI:74447"/>
        <dbReference type="EC" id="2.1.1.190"/>
    </reaction>
</comment>
<dbReference type="OrthoDB" id="9804590at2"/>
<dbReference type="GO" id="GO:0003723">
    <property type="term" value="F:RNA binding"/>
    <property type="evidence" value="ECO:0007669"/>
    <property type="project" value="InterPro"/>
</dbReference>
<feature type="binding site" evidence="11">
    <location>
        <position position="307"/>
    </location>
    <ligand>
        <name>S-adenosyl-L-methionine</name>
        <dbReference type="ChEBI" id="CHEBI:59789"/>
    </ligand>
</feature>
<dbReference type="FunFam" id="3.40.50.150:FF:000009">
    <property type="entry name" value="23S rRNA (Uracil(1939)-C(5))-methyltransferase RlmD"/>
    <property type="match status" value="1"/>
</dbReference>
<keyword evidence="2 11" id="KW-0698">rRNA processing</keyword>
<feature type="binding site" evidence="11">
    <location>
        <position position="169"/>
    </location>
    <ligand>
        <name>[4Fe-4S] cluster</name>
        <dbReference type="ChEBI" id="CHEBI:49883"/>
    </ligand>
</feature>
<dbReference type="InterPro" id="IPR010280">
    <property type="entry name" value="U5_MeTrfase_fam"/>
</dbReference>
<evidence type="ECO:0000256" key="2">
    <source>
        <dbReference type="ARBA" id="ARBA00022552"/>
    </source>
</evidence>
<evidence type="ECO:0000256" key="5">
    <source>
        <dbReference type="ARBA" id="ARBA00022691"/>
    </source>
</evidence>
<feature type="binding site" evidence="11">
    <location>
        <position position="350"/>
    </location>
    <ligand>
        <name>S-adenosyl-L-methionine</name>
        <dbReference type="ChEBI" id="CHEBI:59789"/>
    </ligand>
</feature>
<accession>A4C6K5</accession>
<evidence type="ECO:0000256" key="12">
    <source>
        <dbReference type="PROSITE-ProRule" id="PRU01024"/>
    </source>
</evidence>
<evidence type="ECO:0000256" key="7">
    <source>
        <dbReference type="ARBA" id="ARBA00023004"/>
    </source>
</evidence>
<evidence type="ECO:0000256" key="11">
    <source>
        <dbReference type="HAMAP-Rule" id="MF_01010"/>
    </source>
</evidence>
<dbReference type="Gene3D" id="3.40.50.150">
    <property type="entry name" value="Vaccinia Virus protein VP39"/>
    <property type="match status" value="1"/>
</dbReference>
<comment type="function">
    <text evidence="10 11">Catalyzes the formation of 5-methyl-uridine at position 1939 (m5U1939) in 23S rRNA.</text>
</comment>
<reference evidence="14 15" key="1">
    <citation type="submission" date="2006-02" db="EMBL/GenBank/DDBJ databases">
        <authorList>
            <person name="Moran M.A."/>
            <person name="Kjelleberg S."/>
            <person name="Egan S."/>
            <person name="Saunders N."/>
            <person name="Thomas T."/>
            <person name="Ferriera S."/>
            <person name="Johnson J."/>
            <person name="Kravitz S."/>
            <person name="Halpern A."/>
            <person name="Remington K."/>
            <person name="Beeson K."/>
            <person name="Tran B."/>
            <person name="Rogers Y.-H."/>
            <person name="Friedman R."/>
            <person name="Venter J.C."/>
        </authorList>
    </citation>
    <scope>NUCLEOTIDE SEQUENCE [LARGE SCALE GENOMIC DNA]</scope>
    <source>
        <strain evidence="14 15">D2</strain>
    </source>
</reference>
<evidence type="ECO:0000256" key="13">
    <source>
        <dbReference type="PROSITE-ProRule" id="PRU10015"/>
    </source>
</evidence>
<dbReference type="GO" id="GO:0070041">
    <property type="term" value="F:rRNA (uridine-C5-)-methyltransferase activity"/>
    <property type="evidence" value="ECO:0007669"/>
    <property type="project" value="UniProtKB-UniRule"/>
</dbReference>
<gene>
    <name evidence="11" type="primary">rlmD</name>
    <name evidence="14" type="ORF">PTD2_12354</name>
</gene>
<feature type="active site" description="Nucleophile" evidence="11 12">
    <location>
        <position position="397"/>
    </location>
</feature>
<dbReference type="NCBIfam" id="TIGR00479">
    <property type="entry name" value="rumA"/>
    <property type="match status" value="1"/>
</dbReference>
<evidence type="ECO:0000256" key="10">
    <source>
        <dbReference type="ARBA" id="ARBA00059995"/>
    </source>
</evidence>
<name>A4C6K5_9GAMM</name>
<dbReference type="InterPro" id="IPR030390">
    <property type="entry name" value="MeTrfase_TrmA_AS"/>
</dbReference>
<evidence type="ECO:0000256" key="4">
    <source>
        <dbReference type="ARBA" id="ARBA00022679"/>
    </source>
</evidence>
<dbReference type="SUPFAM" id="SSF50249">
    <property type="entry name" value="Nucleic acid-binding proteins"/>
    <property type="match status" value="1"/>
</dbReference>
<keyword evidence="8 11" id="KW-0411">Iron-sulfur</keyword>
<dbReference type="EC" id="2.1.1.190" evidence="11"/>
<feature type="binding site" evidence="11">
    <location>
        <position position="90"/>
    </location>
    <ligand>
        <name>[4Fe-4S] cluster</name>
        <dbReference type="ChEBI" id="CHEBI:49883"/>
    </ligand>
</feature>
<dbReference type="RefSeq" id="WP_009837483.1">
    <property type="nucleotide sequence ID" value="NZ_AAOH01000002.1"/>
</dbReference>
<feature type="binding site" evidence="11">
    <location>
        <position position="87"/>
    </location>
    <ligand>
        <name>[4Fe-4S] cluster</name>
        <dbReference type="ChEBI" id="CHEBI:49883"/>
    </ligand>
</feature>
<dbReference type="PROSITE" id="PS01230">
    <property type="entry name" value="TRMA_1"/>
    <property type="match status" value="1"/>
</dbReference>
<sequence length="440" mass="49414">MAQFFKPQKATQTKTKREITIDSLDHEGVGVSRENNKVCFVEGALTGETVLAQPQQSKAKFERLTTVKVLNASAHRVKPFCVHFSQCGGCSLQHLELSQQLVEKQHAVTQLFNKFAKIDQLNWQPAIESAPLHYRRSARIAVFYDKVKRSFNVGFRQKGSKKIVDIGQCDVLDIRYQAVFREFSSLLPQLKNGQAITHLQLCGVEHAHLVVRHIAPLAASDIAAIERVCLTHQWLLVLQGQAGEVELNDLAPPSYQLSEQSLRFEFGLDNFIQVNAAVNQQMLSQAINWLALDKNEKVLDLFCGIGNFSLVMATNALAVVGVEGVESSVQMAKHNSALNQLSNTQFYCQDLSQDMASQAWFSEHYDVLVLDPSRTGAFEILQQLKLKRFKRILYVSCDPVTLARDSQLITQAGFTLDKIALMNMFPHTGHIETMVLFVKR</sequence>
<organism evidence="14 15">
    <name type="scientific">Pseudoalteromonas tunicata D2</name>
    <dbReference type="NCBI Taxonomy" id="87626"/>
    <lineage>
        <taxon>Bacteria</taxon>
        <taxon>Pseudomonadati</taxon>
        <taxon>Pseudomonadota</taxon>
        <taxon>Gammaproteobacteria</taxon>
        <taxon>Alteromonadales</taxon>
        <taxon>Pseudoalteromonadaceae</taxon>
        <taxon>Pseudoalteromonas</taxon>
    </lineage>
</organism>
<dbReference type="GO" id="GO:0005506">
    <property type="term" value="F:iron ion binding"/>
    <property type="evidence" value="ECO:0007669"/>
    <property type="project" value="UniProtKB-UniRule"/>
</dbReference>
<dbReference type="InterPro" id="IPR029063">
    <property type="entry name" value="SAM-dependent_MTases_sf"/>
</dbReference>
<dbReference type="eggNOG" id="COG2265">
    <property type="taxonomic scope" value="Bacteria"/>
</dbReference>
<feature type="binding site" evidence="11 12">
    <location>
        <position position="273"/>
    </location>
    <ligand>
        <name>S-adenosyl-L-methionine</name>
        <dbReference type="ChEBI" id="CHEBI:59789"/>
    </ligand>
</feature>
<dbReference type="AlphaFoldDB" id="A4C6K5"/>
<dbReference type="InterPro" id="IPR030391">
    <property type="entry name" value="MeTrfase_TrmA_CS"/>
</dbReference>
<dbReference type="InterPro" id="IPR012340">
    <property type="entry name" value="NA-bd_OB-fold"/>
</dbReference>
<dbReference type="InterPro" id="IPR001566">
    <property type="entry name" value="23S_rRNA_MeTrfase_RlmD"/>
</dbReference>
<keyword evidence="4 11" id="KW-0808">Transferase</keyword>
<dbReference type="Gene3D" id="2.40.50.1070">
    <property type="match status" value="1"/>
</dbReference>
<keyword evidence="7 11" id="KW-0408">Iron</keyword>
<feature type="active site" evidence="13">
    <location>
        <position position="397"/>
    </location>
</feature>
<feature type="binding site" evidence="11 12">
    <location>
        <position position="302"/>
    </location>
    <ligand>
        <name>S-adenosyl-L-methionine</name>
        <dbReference type="ChEBI" id="CHEBI:59789"/>
    </ligand>
</feature>
<dbReference type="NCBIfam" id="NF009639">
    <property type="entry name" value="PRK13168.1"/>
    <property type="match status" value="1"/>
</dbReference>
<keyword evidence="3 11" id="KW-0489">Methyltransferase</keyword>
<dbReference type="Pfam" id="PF05958">
    <property type="entry name" value="tRNA_U5-meth_tr"/>
    <property type="match status" value="1"/>
</dbReference>
<dbReference type="PANTHER" id="PTHR11061">
    <property type="entry name" value="RNA M5U METHYLTRANSFERASE"/>
    <property type="match status" value="1"/>
</dbReference>
<dbReference type="GO" id="GO:0051539">
    <property type="term" value="F:4 iron, 4 sulfur cluster binding"/>
    <property type="evidence" value="ECO:0007669"/>
    <property type="project" value="UniProtKB-KW"/>
</dbReference>